<organism evidence="10 11">
    <name type="scientific">Cryomorpha ignava</name>
    <dbReference type="NCBI Taxonomy" id="101383"/>
    <lineage>
        <taxon>Bacteria</taxon>
        <taxon>Pseudomonadati</taxon>
        <taxon>Bacteroidota</taxon>
        <taxon>Flavobacteriia</taxon>
        <taxon>Flavobacteriales</taxon>
        <taxon>Cryomorphaceae</taxon>
        <taxon>Cryomorpha</taxon>
    </lineage>
</organism>
<protein>
    <recommendedName>
        <fullName evidence="2">histidine kinase</fullName>
        <ecNumber evidence="2">2.7.13.3</ecNumber>
    </recommendedName>
</protein>
<dbReference type="GO" id="GO:0030295">
    <property type="term" value="F:protein kinase activator activity"/>
    <property type="evidence" value="ECO:0007669"/>
    <property type="project" value="TreeGrafter"/>
</dbReference>
<dbReference type="SUPFAM" id="SSF55874">
    <property type="entry name" value="ATPase domain of HSP90 chaperone/DNA topoisomerase II/histidine kinase"/>
    <property type="match status" value="1"/>
</dbReference>
<keyword evidence="3" id="KW-0808">Transferase</keyword>
<comment type="catalytic activity">
    <reaction evidence="1">
        <text>ATP + protein L-histidine = ADP + protein N-phospho-L-histidine.</text>
        <dbReference type="EC" id="2.7.13.3"/>
    </reaction>
</comment>
<evidence type="ECO:0000256" key="4">
    <source>
        <dbReference type="ARBA" id="ARBA00022741"/>
    </source>
</evidence>
<evidence type="ECO:0000313" key="11">
    <source>
        <dbReference type="Proteomes" id="UP000486602"/>
    </source>
</evidence>
<comment type="caution">
    <text evidence="10">The sequence shown here is derived from an EMBL/GenBank/DDBJ whole genome shotgun (WGS) entry which is preliminary data.</text>
</comment>
<keyword evidence="8" id="KW-1133">Transmembrane helix</keyword>
<dbReference type="GO" id="GO:0007234">
    <property type="term" value="P:osmosensory signaling via phosphorelay pathway"/>
    <property type="evidence" value="ECO:0007669"/>
    <property type="project" value="TreeGrafter"/>
</dbReference>
<keyword evidence="4" id="KW-0547">Nucleotide-binding</keyword>
<keyword evidence="8" id="KW-0812">Transmembrane</keyword>
<dbReference type="InterPro" id="IPR004358">
    <property type="entry name" value="Sig_transdc_His_kin-like_C"/>
</dbReference>
<keyword evidence="6" id="KW-0067">ATP-binding</keyword>
<dbReference type="GO" id="GO:0005524">
    <property type="term" value="F:ATP binding"/>
    <property type="evidence" value="ECO:0007669"/>
    <property type="project" value="UniProtKB-KW"/>
</dbReference>
<dbReference type="PANTHER" id="PTHR42878">
    <property type="entry name" value="TWO-COMPONENT HISTIDINE KINASE"/>
    <property type="match status" value="1"/>
</dbReference>
<dbReference type="PROSITE" id="PS50109">
    <property type="entry name" value="HIS_KIN"/>
    <property type="match status" value="1"/>
</dbReference>
<dbReference type="Proteomes" id="UP000486602">
    <property type="component" value="Unassembled WGS sequence"/>
</dbReference>
<dbReference type="GO" id="GO:0004673">
    <property type="term" value="F:protein histidine kinase activity"/>
    <property type="evidence" value="ECO:0007669"/>
    <property type="project" value="UniProtKB-EC"/>
</dbReference>
<evidence type="ECO:0000256" key="6">
    <source>
        <dbReference type="ARBA" id="ARBA00022840"/>
    </source>
</evidence>
<dbReference type="Pfam" id="PF02518">
    <property type="entry name" value="HATPase_c"/>
    <property type="match status" value="1"/>
</dbReference>
<evidence type="ECO:0000256" key="5">
    <source>
        <dbReference type="ARBA" id="ARBA00022777"/>
    </source>
</evidence>
<keyword evidence="7" id="KW-0902">Two-component regulatory system</keyword>
<evidence type="ECO:0000256" key="8">
    <source>
        <dbReference type="SAM" id="Phobius"/>
    </source>
</evidence>
<evidence type="ECO:0000256" key="2">
    <source>
        <dbReference type="ARBA" id="ARBA00012438"/>
    </source>
</evidence>
<evidence type="ECO:0000256" key="7">
    <source>
        <dbReference type="ARBA" id="ARBA00023012"/>
    </source>
</evidence>
<evidence type="ECO:0000256" key="1">
    <source>
        <dbReference type="ARBA" id="ARBA00000085"/>
    </source>
</evidence>
<keyword evidence="5 10" id="KW-0418">Kinase</keyword>
<gene>
    <name evidence="10" type="ORF">G3O08_13005</name>
</gene>
<reference evidence="10 11" key="1">
    <citation type="submission" date="2020-02" db="EMBL/GenBank/DDBJ databases">
        <title>Out from the shadows clarifying the taxonomy of the family Cryomorphaceae and related taxa by utilizing the GTDB taxonomic framework.</title>
        <authorList>
            <person name="Bowman J.P."/>
        </authorList>
    </citation>
    <scope>NUCLEOTIDE SEQUENCE [LARGE SCALE GENOMIC DNA]</scope>
    <source>
        <strain evidence="10 11">QSSC 1-22</strain>
    </source>
</reference>
<feature type="transmembrane region" description="Helical" evidence="8">
    <location>
        <begin position="23"/>
        <end position="42"/>
    </location>
</feature>
<dbReference type="InterPro" id="IPR050351">
    <property type="entry name" value="BphY/WalK/GraS-like"/>
</dbReference>
<dbReference type="AlphaFoldDB" id="A0A7K3WRX8"/>
<name>A0A7K3WRX8_9FLAO</name>
<proteinExistence type="predicted"/>
<evidence type="ECO:0000259" key="9">
    <source>
        <dbReference type="PROSITE" id="PS50109"/>
    </source>
</evidence>
<dbReference type="PRINTS" id="PR00344">
    <property type="entry name" value="BCTRLSENSOR"/>
</dbReference>
<dbReference type="Gene3D" id="3.30.565.10">
    <property type="entry name" value="Histidine kinase-like ATPase, C-terminal domain"/>
    <property type="match status" value="1"/>
</dbReference>
<feature type="domain" description="Histidine kinase" evidence="9">
    <location>
        <begin position="134"/>
        <end position="350"/>
    </location>
</feature>
<dbReference type="InterPro" id="IPR005467">
    <property type="entry name" value="His_kinase_dom"/>
</dbReference>
<sequence>MTETTLSRNQSRKSVKLSYSTKLIFYSVLGIHLPLVGFISFVKLSSLAIEPSAIISLLLFLTVGATLITVPIINRILNPLKASSKVLEDYYGEDILPKPAQYNAERSHTYLTRLQRTVISLHGHIQEKKDLSRLLSQDLRQPFAQMMGIFEIIKLEEDHLKINAYCNQMIAEGKKQLGFLEYVLDELNTSHTEESTIERSYITVNELINNAVESSNTTARNKNVSFMIASRCNPVLELEEMESTEALTKVLANSIKYSFPKGVVKIQTAMEKNFVEITVSDSGMGFEKEERKTLFKRFVRAQTGTQGEDSTKHSLYTAKETIEKQGGTIELSSDGRGTGSSFKIILPLTY</sequence>
<evidence type="ECO:0000313" key="10">
    <source>
        <dbReference type="EMBL" id="NEN24423.1"/>
    </source>
</evidence>
<dbReference type="EMBL" id="JAAGVY010000025">
    <property type="protein sequence ID" value="NEN24423.1"/>
    <property type="molecule type" value="Genomic_DNA"/>
</dbReference>
<dbReference type="RefSeq" id="WP_163285815.1">
    <property type="nucleotide sequence ID" value="NZ_JAAGVY010000025.1"/>
</dbReference>
<evidence type="ECO:0000256" key="3">
    <source>
        <dbReference type="ARBA" id="ARBA00022679"/>
    </source>
</evidence>
<accession>A0A7K3WRX8</accession>
<dbReference type="GO" id="GO:0000156">
    <property type="term" value="F:phosphorelay response regulator activity"/>
    <property type="evidence" value="ECO:0007669"/>
    <property type="project" value="TreeGrafter"/>
</dbReference>
<dbReference type="InterPro" id="IPR036890">
    <property type="entry name" value="HATPase_C_sf"/>
</dbReference>
<dbReference type="InterPro" id="IPR003594">
    <property type="entry name" value="HATPase_dom"/>
</dbReference>
<dbReference type="EC" id="2.7.13.3" evidence="2"/>
<dbReference type="SMART" id="SM00387">
    <property type="entry name" value="HATPase_c"/>
    <property type="match status" value="1"/>
</dbReference>
<feature type="transmembrane region" description="Helical" evidence="8">
    <location>
        <begin position="54"/>
        <end position="77"/>
    </location>
</feature>
<keyword evidence="8" id="KW-0472">Membrane</keyword>
<dbReference type="PANTHER" id="PTHR42878:SF7">
    <property type="entry name" value="SENSOR HISTIDINE KINASE GLRK"/>
    <property type="match status" value="1"/>
</dbReference>
<keyword evidence="11" id="KW-1185">Reference proteome</keyword>